<gene>
    <name evidence="3" type="ORF">HNR46_001722</name>
</gene>
<proteinExistence type="predicted"/>
<dbReference type="AlphaFoldDB" id="A0A840V0H1"/>
<evidence type="ECO:0000313" key="4">
    <source>
        <dbReference type="Proteomes" id="UP000557717"/>
    </source>
</evidence>
<dbReference type="EMBL" id="JACHFD010000007">
    <property type="protein sequence ID" value="MBB5351485.1"/>
    <property type="molecule type" value="Genomic_DNA"/>
</dbReference>
<organism evidence="3 4">
    <name type="scientific">Haloferula luteola</name>
    <dbReference type="NCBI Taxonomy" id="595692"/>
    <lineage>
        <taxon>Bacteria</taxon>
        <taxon>Pseudomonadati</taxon>
        <taxon>Verrucomicrobiota</taxon>
        <taxon>Verrucomicrobiia</taxon>
        <taxon>Verrucomicrobiales</taxon>
        <taxon>Verrucomicrobiaceae</taxon>
        <taxon>Haloferula</taxon>
    </lineage>
</organism>
<accession>A0A840V0H1</accession>
<feature type="domain" description="DUF4159" evidence="2">
    <location>
        <begin position="42"/>
        <end position="208"/>
    </location>
</feature>
<keyword evidence="1" id="KW-0732">Signal</keyword>
<dbReference type="RefSeq" id="WP_184017696.1">
    <property type="nucleotide sequence ID" value="NZ_JACHFD010000007.1"/>
</dbReference>
<evidence type="ECO:0000259" key="2">
    <source>
        <dbReference type="Pfam" id="PF13709"/>
    </source>
</evidence>
<evidence type="ECO:0000313" key="3">
    <source>
        <dbReference type="EMBL" id="MBB5351485.1"/>
    </source>
</evidence>
<dbReference type="Proteomes" id="UP000557717">
    <property type="component" value="Unassembled WGS sequence"/>
</dbReference>
<reference evidence="3 4" key="1">
    <citation type="submission" date="2020-08" db="EMBL/GenBank/DDBJ databases">
        <title>Genomic Encyclopedia of Type Strains, Phase IV (KMG-IV): sequencing the most valuable type-strain genomes for metagenomic binning, comparative biology and taxonomic classification.</title>
        <authorList>
            <person name="Goeker M."/>
        </authorList>
    </citation>
    <scope>NUCLEOTIDE SEQUENCE [LARGE SCALE GENOMIC DNA]</scope>
    <source>
        <strain evidence="3 4">YC6886</strain>
    </source>
</reference>
<protein>
    <recommendedName>
        <fullName evidence="2">DUF4159 domain-containing protein</fullName>
    </recommendedName>
</protein>
<feature type="chain" id="PRO_5032484973" description="DUF4159 domain-containing protein" evidence="1">
    <location>
        <begin position="17"/>
        <end position="210"/>
    </location>
</feature>
<keyword evidence="4" id="KW-1185">Reference proteome</keyword>
<feature type="signal peptide" evidence="1">
    <location>
        <begin position="1"/>
        <end position="16"/>
    </location>
</feature>
<sequence>MKYLLALLASSLLAHAKDPNLVECGNLTYGKNQTSVCFAETFLSDAAKETGIEIAPKFIRIPLAEPSVFQTPLCVFTGEGDFKLSEAERTHLRRYLENGGFILASPGCSDAQWNRAFQREIPAALPDVEFTPLEMNHEVFSTVYPITEIATHTKSVKLQGLILNGRLALLYSPEGLNDVHNAPGCCCCGGAEIKQARQINVNALVYALLH</sequence>
<dbReference type="InterPro" id="IPR025297">
    <property type="entry name" value="DUF4159"/>
</dbReference>
<dbReference type="Gene3D" id="3.40.50.12140">
    <property type="entry name" value="Domain of unknown function DUF4159"/>
    <property type="match status" value="1"/>
</dbReference>
<dbReference type="Pfam" id="PF13709">
    <property type="entry name" value="DUF4159"/>
    <property type="match status" value="1"/>
</dbReference>
<name>A0A840V0H1_9BACT</name>
<evidence type="ECO:0000256" key="1">
    <source>
        <dbReference type="SAM" id="SignalP"/>
    </source>
</evidence>
<comment type="caution">
    <text evidence="3">The sequence shown here is derived from an EMBL/GenBank/DDBJ whole genome shotgun (WGS) entry which is preliminary data.</text>
</comment>